<dbReference type="GO" id="GO:0043386">
    <property type="term" value="P:mycotoxin biosynthetic process"/>
    <property type="evidence" value="ECO:0007669"/>
    <property type="project" value="InterPro"/>
</dbReference>
<keyword evidence="2" id="KW-0560">Oxidoreductase</keyword>
<evidence type="ECO:0000313" key="4">
    <source>
        <dbReference type="EMBL" id="KAK0486112.1"/>
    </source>
</evidence>
<comment type="similarity">
    <text evidence="3">Belongs to the ustYa family.</text>
</comment>
<comment type="pathway">
    <text evidence="1">Mycotoxin biosynthesis.</text>
</comment>
<dbReference type="EMBL" id="JAUEPR010000004">
    <property type="protein sequence ID" value="KAK0486112.1"/>
    <property type="molecule type" value="Genomic_DNA"/>
</dbReference>
<evidence type="ECO:0000256" key="3">
    <source>
        <dbReference type="ARBA" id="ARBA00035112"/>
    </source>
</evidence>
<keyword evidence="5" id="KW-1185">Reference proteome</keyword>
<sequence length="233" mass="26340">MRFGNIAEQGQPIRLVALVLICGAIGLQTRCLIWIQHSRQSLSVQSRFTPSPKVLVNSQLLSDARSSDQSIDAWQIPALNPVLMAFEDSVHYGIHGSVAKAEWDSLVPRDGLIYLGEQDSERPFMISMFHELRCLGIIRDGLLARWKDVDNPLPSDETPVVIRHCLNYLRQMITCRCDIVVESLMGMPSTGYPDLYLCKDWSVVYDEALKNQQLYATKTSNCELRLFSNGHET</sequence>
<accession>A0AA39PKT4</accession>
<evidence type="ECO:0000256" key="1">
    <source>
        <dbReference type="ARBA" id="ARBA00004685"/>
    </source>
</evidence>
<evidence type="ECO:0000256" key="2">
    <source>
        <dbReference type="ARBA" id="ARBA00023002"/>
    </source>
</evidence>
<dbReference type="Pfam" id="PF11807">
    <property type="entry name" value="UstYa"/>
    <property type="match status" value="1"/>
</dbReference>
<organism evidence="4 5">
    <name type="scientific">Armillaria novae-zelandiae</name>
    <dbReference type="NCBI Taxonomy" id="153914"/>
    <lineage>
        <taxon>Eukaryota</taxon>
        <taxon>Fungi</taxon>
        <taxon>Dikarya</taxon>
        <taxon>Basidiomycota</taxon>
        <taxon>Agaricomycotina</taxon>
        <taxon>Agaricomycetes</taxon>
        <taxon>Agaricomycetidae</taxon>
        <taxon>Agaricales</taxon>
        <taxon>Marasmiineae</taxon>
        <taxon>Physalacriaceae</taxon>
        <taxon>Armillaria</taxon>
    </lineage>
</organism>
<dbReference type="AlphaFoldDB" id="A0AA39PKT4"/>
<evidence type="ECO:0000313" key="5">
    <source>
        <dbReference type="Proteomes" id="UP001175227"/>
    </source>
</evidence>
<name>A0AA39PKT4_9AGAR</name>
<dbReference type="GO" id="GO:0016491">
    <property type="term" value="F:oxidoreductase activity"/>
    <property type="evidence" value="ECO:0007669"/>
    <property type="project" value="UniProtKB-KW"/>
</dbReference>
<dbReference type="PANTHER" id="PTHR33365:SF11">
    <property type="entry name" value="TAT PATHWAY SIGNAL SEQUENCE"/>
    <property type="match status" value="1"/>
</dbReference>
<reference evidence="4" key="1">
    <citation type="submission" date="2023-06" db="EMBL/GenBank/DDBJ databases">
        <authorList>
            <consortium name="Lawrence Berkeley National Laboratory"/>
            <person name="Ahrendt S."/>
            <person name="Sahu N."/>
            <person name="Indic B."/>
            <person name="Wong-Bajracharya J."/>
            <person name="Merenyi Z."/>
            <person name="Ke H.-M."/>
            <person name="Monk M."/>
            <person name="Kocsube S."/>
            <person name="Drula E."/>
            <person name="Lipzen A."/>
            <person name="Balint B."/>
            <person name="Henrissat B."/>
            <person name="Andreopoulos B."/>
            <person name="Martin F.M."/>
            <person name="Harder C.B."/>
            <person name="Rigling D."/>
            <person name="Ford K.L."/>
            <person name="Foster G.D."/>
            <person name="Pangilinan J."/>
            <person name="Papanicolaou A."/>
            <person name="Barry K."/>
            <person name="LaButti K."/>
            <person name="Viragh M."/>
            <person name="Koriabine M."/>
            <person name="Yan M."/>
            <person name="Riley R."/>
            <person name="Champramary S."/>
            <person name="Plett K.L."/>
            <person name="Tsai I.J."/>
            <person name="Slot J."/>
            <person name="Sipos G."/>
            <person name="Plett J."/>
            <person name="Nagy L.G."/>
            <person name="Grigoriev I.V."/>
        </authorList>
    </citation>
    <scope>NUCLEOTIDE SEQUENCE</scope>
    <source>
        <strain evidence="4">ICMP 16352</strain>
    </source>
</reference>
<dbReference type="Proteomes" id="UP001175227">
    <property type="component" value="Unassembled WGS sequence"/>
</dbReference>
<comment type="caution">
    <text evidence="4">The sequence shown here is derived from an EMBL/GenBank/DDBJ whole genome shotgun (WGS) entry which is preliminary data.</text>
</comment>
<gene>
    <name evidence="4" type="ORF">IW261DRAFT_779110</name>
</gene>
<proteinExistence type="inferred from homology"/>
<protein>
    <submittedName>
        <fullName evidence="4">Uncharacterized protein</fullName>
    </submittedName>
</protein>
<dbReference type="InterPro" id="IPR021765">
    <property type="entry name" value="UstYa-like"/>
</dbReference>
<dbReference type="PANTHER" id="PTHR33365">
    <property type="entry name" value="YALI0B05434P"/>
    <property type="match status" value="1"/>
</dbReference>